<gene>
    <name evidence="1" type="ORF">RM423_20965</name>
</gene>
<sequence>MRERGFENMATVLVAPAVLDDFELDLMSHDFRVWTVHTTTTFPDAPQAAMQIRRALIDWSNGSWNIAADWIAVWITFGDSWRDGDNPIPWPAHAALWKKLAEYSENVRYNLGLGGVPKLGVPREAG</sequence>
<reference evidence="2" key="1">
    <citation type="submission" date="2023-07" db="EMBL/GenBank/DDBJ databases">
        <title>30 novel species of actinomycetes from the DSMZ collection.</title>
        <authorList>
            <person name="Nouioui I."/>
        </authorList>
    </citation>
    <scope>NUCLEOTIDE SEQUENCE [LARGE SCALE GENOMIC DNA]</scope>
    <source>
        <strain evidence="2">DSM 44399</strain>
    </source>
</reference>
<accession>A0ABU2JFS7</accession>
<proteinExistence type="predicted"/>
<dbReference type="Proteomes" id="UP001183176">
    <property type="component" value="Unassembled WGS sequence"/>
</dbReference>
<protein>
    <submittedName>
        <fullName evidence="1">Uncharacterized protein</fullName>
    </submittedName>
</protein>
<name>A0ABU2JFS7_9ACTN</name>
<evidence type="ECO:0000313" key="2">
    <source>
        <dbReference type="Proteomes" id="UP001183176"/>
    </source>
</evidence>
<comment type="caution">
    <text evidence="1">The sequence shown here is derived from an EMBL/GenBank/DDBJ whole genome shotgun (WGS) entry which is preliminary data.</text>
</comment>
<evidence type="ECO:0000313" key="1">
    <source>
        <dbReference type="EMBL" id="MDT0263850.1"/>
    </source>
</evidence>
<keyword evidence="2" id="KW-1185">Reference proteome</keyword>
<organism evidence="1 2">
    <name type="scientific">Jatrophihabitans lederbergiae</name>
    <dbReference type="NCBI Taxonomy" id="3075547"/>
    <lineage>
        <taxon>Bacteria</taxon>
        <taxon>Bacillati</taxon>
        <taxon>Actinomycetota</taxon>
        <taxon>Actinomycetes</taxon>
        <taxon>Jatrophihabitantales</taxon>
        <taxon>Jatrophihabitantaceae</taxon>
        <taxon>Jatrophihabitans</taxon>
    </lineage>
</organism>
<dbReference type="EMBL" id="JAVREH010000055">
    <property type="protein sequence ID" value="MDT0263850.1"/>
    <property type="molecule type" value="Genomic_DNA"/>
</dbReference>
<dbReference type="RefSeq" id="WP_311424994.1">
    <property type="nucleotide sequence ID" value="NZ_JAVREH010000055.1"/>
</dbReference>